<feature type="compositionally biased region" description="Low complexity" evidence="2">
    <location>
        <begin position="183"/>
        <end position="203"/>
    </location>
</feature>
<name>A0AAN9VWA4_9ORTH</name>
<evidence type="ECO:0000313" key="5">
    <source>
        <dbReference type="EMBL" id="KAK7869285.1"/>
    </source>
</evidence>
<feature type="transmembrane region" description="Helical" evidence="3">
    <location>
        <begin position="744"/>
        <end position="761"/>
    </location>
</feature>
<keyword evidence="6" id="KW-1185">Reference proteome</keyword>
<feature type="compositionally biased region" description="Gly residues" evidence="2">
    <location>
        <begin position="432"/>
        <end position="454"/>
    </location>
</feature>
<dbReference type="InterPro" id="IPR020846">
    <property type="entry name" value="MFS_dom"/>
</dbReference>
<feature type="transmembrane region" description="Helical" evidence="3">
    <location>
        <begin position="322"/>
        <end position="348"/>
    </location>
</feature>
<feature type="transmembrane region" description="Helical" evidence="3">
    <location>
        <begin position="834"/>
        <end position="853"/>
    </location>
</feature>
<dbReference type="InterPro" id="IPR050327">
    <property type="entry name" value="Proton-linked_MCT"/>
</dbReference>
<dbReference type="Gene3D" id="1.20.1250.20">
    <property type="entry name" value="MFS general substrate transporter like domains"/>
    <property type="match status" value="2"/>
</dbReference>
<dbReference type="PROSITE" id="PS50850">
    <property type="entry name" value="MFS"/>
    <property type="match status" value="1"/>
</dbReference>
<protein>
    <recommendedName>
        <fullName evidence="4">Major facilitator superfamily (MFS) profile domain-containing protein</fullName>
    </recommendedName>
</protein>
<evidence type="ECO:0000256" key="3">
    <source>
        <dbReference type="SAM" id="Phobius"/>
    </source>
</evidence>
<dbReference type="EMBL" id="JAZDUA010000077">
    <property type="protein sequence ID" value="KAK7869285.1"/>
    <property type="molecule type" value="Genomic_DNA"/>
</dbReference>
<dbReference type="Pfam" id="PF07690">
    <property type="entry name" value="MFS_1"/>
    <property type="match status" value="2"/>
</dbReference>
<feature type="region of interest" description="Disordered" evidence="2">
    <location>
        <begin position="36"/>
        <end position="57"/>
    </location>
</feature>
<evidence type="ECO:0000259" key="4">
    <source>
        <dbReference type="PROSITE" id="PS50850"/>
    </source>
</evidence>
<dbReference type="Proteomes" id="UP001378592">
    <property type="component" value="Unassembled WGS sequence"/>
</dbReference>
<feature type="transmembrane region" description="Helical" evidence="3">
    <location>
        <begin position="803"/>
        <end position="822"/>
    </location>
</feature>
<feature type="domain" description="Major facilitator superfamily (MFS) profile" evidence="4">
    <location>
        <begin position="229"/>
        <end position="858"/>
    </location>
</feature>
<keyword evidence="3" id="KW-0812">Transmembrane</keyword>
<organism evidence="5 6">
    <name type="scientific">Gryllus longicercus</name>
    <dbReference type="NCBI Taxonomy" id="2509291"/>
    <lineage>
        <taxon>Eukaryota</taxon>
        <taxon>Metazoa</taxon>
        <taxon>Ecdysozoa</taxon>
        <taxon>Arthropoda</taxon>
        <taxon>Hexapoda</taxon>
        <taxon>Insecta</taxon>
        <taxon>Pterygota</taxon>
        <taxon>Neoptera</taxon>
        <taxon>Polyneoptera</taxon>
        <taxon>Orthoptera</taxon>
        <taxon>Ensifera</taxon>
        <taxon>Gryllidea</taxon>
        <taxon>Grylloidea</taxon>
        <taxon>Gryllidae</taxon>
        <taxon>Gryllinae</taxon>
        <taxon>Gryllus</taxon>
    </lineage>
</organism>
<feature type="transmembrane region" description="Helical" evidence="3">
    <location>
        <begin position="270"/>
        <end position="290"/>
    </location>
</feature>
<dbReference type="InterPro" id="IPR011701">
    <property type="entry name" value="MFS"/>
</dbReference>
<keyword evidence="3" id="KW-0472">Membrane</keyword>
<dbReference type="GO" id="GO:0016020">
    <property type="term" value="C:membrane"/>
    <property type="evidence" value="ECO:0007669"/>
    <property type="project" value="UniProtKB-SubCell"/>
</dbReference>
<gene>
    <name evidence="5" type="ORF">R5R35_000897</name>
</gene>
<feature type="region of interest" description="Disordered" evidence="2">
    <location>
        <begin position="432"/>
        <end position="457"/>
    </location>
</feature>
<feature type="compositionally biased region" description="Acidic residues" evidence="2">
    <location>
        <begin position="123"/>
        <end position="139"/>
    </location>
</feature>
<dbReference type="PANTHER" id="PTHR11360">
    <property type="entry name" value="MONOCARBOXYLATE TRANSPORTER"/>
    <property type="match status" value="1"/>
</dbReference>
<dbReference type="SUPFAM" id="SSF103473">
    <property type="entry name" value="MFS general substrate transporter"/>
    <property type="match status" value="1"/>
</dbReference>
<feature type="region of interest" description="Disordered" evidence="2">
    <location>
        <begin position="164"/>
        <end position="220"/>
    </location>
</feature>
<reference evidence="5 6" key="1">
    <citation type="submission" date="2024-03" db="EMBL/GenBank/DDBJ databases">
        <title>The genome assembly and annotation of the cricket Gryllus longicercus Weissman &amp; Gray.</title>
        <authorList>
            <person name="Szrajer S."/>
            <person name="Gray D."/>
            <person name="Ylla G."/>
        </authorList>
    </citation>
    <scope>NUCLEOTIDE SEQUENCE [LARGE SCALE GENOMIC DNA]</scope>
    <source>
        <strain evidence="5">DAG 2021-001</strain>
        <tissue evidence="5">Whole body minus gut</tissue>
    </source>
</reference>
<evidence type="ECO:0000256" key="1">
    <source>
        <dbReference type="ARBA" id="ARBA00004141"/>
    </source>
</evidence>
<feature type="region of interest" description="Disordered" evidence="2">
    <location>
        <begin position="545"/>
        <end position="581"/>
    </location>
</feature>
<comment type="caution">
    <text evidence="5">The sequence shown here is derived from an EMBL/GenBank/DDBJ whole genome shotgun (WGS) entry which is preliminary data.</text>
</comment>
<accession>A0AAN9VWA4</accession>
<feature type="compositionally biased region" description="Low complexity" evidence="2">
    <location>
        <begin position="36"/>
        <end position="52"/>
    </location>
</feature>
<feature type="transmembrane region" description="Helical" evidence="3">
    <location>
        <begin position="230"/>
        <end position="258"/>
    </location>
</feature>
<sequence>MCSERVEWSKALEAEAPLLGAEAGAGREDAAAAACRSAGRGDAASAPLDAAARGGPAHQAKDHADIHLALAILSNLKGAGVGAGGSLGDDSSGLGLETPSGSASSCTSASAAPDDFSAAPSSEGDEDEDDDDEEEEEHDATERTPLHAARPALAVAIVPAKQAAPDAEATAVPESPRSTASQGAPRARASSNRSSSSSGSSGRTTYSGDLEAGGDPAAAKGKVPDGGWGWVVVAASFVMSMIADGISFSFGLLFVRFLAHFEDSRSKTSWIGSLFMSVPLMSGPLGSALVDRYGCRTMTIVGGLVSALGFVLSAVANSIEMLIVTFGVIAGLGLGLCYVTCVVSIAFWFDKRRALATGLAAAGTGFGTFVYAPLTNLFLVEYGWRGALLLLAGTLLHMCVCGAVMRDPDWWVAEQAKAARAEAKAAEAAAGAGGVSTGSSCGGGASLDGGGGDPGLEEARRMLKMGRSPEYVLAALAANGHGPAHPHGGLANGHCCSSVLNLPTFVRQDESVPVEVLEKLSTNQRVLRAVLDKCPSLFPARSLSDSGPLAALPPPPPPSAPNGTGPARARGGSDRRPQAATPGALGALALPSLKRARCGVAQPSHYLKGIRVHRNSVMYRGAMLNIHKYKLRASSCPDIFRNSMTTIAQEQEEHWYSDMLTLLRGMTDFSLFAELHFTLMQLSTVLLFIWFIVPYFYLADYMTENNYTETEASWLLSIIGITNTIGIVGLGWAGDQPWVNVPKTFAGCLVLCGLSALAMPLCKENFFALAFASGLFGLFFASSFSFTPVILVQLVPLEKFTTAYGLVLLCQGIGNLIGPPVGGWLYDVTKTYDLSFYLTGIWIVVSGLLIAVIPMTKNHRLWGTSITDKEKEIKEADQLSKCLEVKAITSSVADRREGHKMYLIILIHQSIKESYVLSNSV</sequence>
<evidence type="ECO:0000313" key="6">
    <source>
        <dbReference type="Proteomes" id="UP001378592"/>
    </source>
</evidence>
<keyword evidence="3" id="KW-1133">Transmembrane helix</keyword>
<dbReference type="AlphaFoldDB" id="A0AAN9VWA4"/>
<dbReference type="GO" id="GO:0008028">
    <property type="term" value="F:monocarboxylic acid transmembrane transporter activity"/>
    <property type="evidence" value="ECO:0007669"/>
    <property type="project" value="TreeGrafter"/>
</dbReference>
<dbReference type="PANTHER" id="PTHR11360:SF111">
    <property type="entry name" value="CHASKI, ISOFORM A"/>
    <property type="match status" value="1"/>
</dbReference>
<dbReference type="InterPro" id="IPR036259">
    <property type="entry name" value="MFS_trans_sf"/>
</dbReference>
<feature type="compositionally biased region" description="Pro residues" evidence="2">
    <location>
        <begin position="551"/>
        <end position="560"/>
    </location>
</feature>
<feature type="transmembrane region" description="Helical" evidence="3">
    <location>
        <begin position="297"/>
        <end position="316"/>
    </location>
</feature>
<feature type="transmembrane region" description="Helical" evidence="3">
    <location>
        <begin position="669"/>
        <end position="692"/>
    </location>
</feature>
<feature type="region of interest" description="Disordered" evidence="2">
    <location>
        <begin position="92"/>
        <end position="149"/>
    </location>
</feature>
<evidence type="ECO:0000256" key="2">
    <source>
        <dbReference type="SAM" id="MobiDB-lite"/>
    </source>
</evidence>
<feature type="compositionally biased region" description="Low complexity" evidence="2">
    <location>
        <begin position="92"/>
        <end position="122"/>
    </location>
</feature>
<feature type="transmembrane region" description="Helical" evidence="3">
    <location>
        <begin position="712"/>
        <end position="732"/>
    </location>
</feature>
<proteinExistence type="predicted"/>
<feature type="transmembrane region" description="Helical" evidence="3">
    <location>
        <begin position="767"/>
        <end position="791"/>
    </location>
</feature>
<feature type="transmembrane region" description="Helical" evidence="3">
    <location>
        <begin position="355"/>
        <end position="374"/>
    </location>
</feature>
<comment type="subcellular location">
    <subcellularLocation>
        <location evidence="1">Membrane</location>
        <topology evidence="1">Multi-pass membrane protein</topology>
    </subcellularLocation>
</comment>